<feature type="transmembrane region" description="Helical" evidence="10">
    <location>
        <begin position="709"/>
        <end position="727"/>
    </location>
</feature>
<dbReference type="GO" id="GO:0015291">
    <property type="term" value="F:secondary active transmembrane transporter activity"/>
    <property type="evidence" value="ECO:0007669"/>
    <property type="project" value="UniProtKB-ARBA"/>
</dbReference>
<keyword evidence="3" id="KW-0813">Transport</keyword>
<keyword evidence="6 10" id="KW-0812">Transmembrane</keyword>
<keyword evidence="5" id="KW-0997">Cell inner membrane</keyword>
<dbReference type="STRING" id="393595.ABO_0547"/>
<keyword evidence="8" id="KW-0534">Nitrate assimilation</keyword>
<evidence type="ECO:0000256" key="7">
    <source>
        <dbReference type="ARBA" id="ARBA00022989"/>
    </source>
</evidence>
<feature type="transmembrane region" description="Helical" evidence="10">
    <location>
        <begin position="674"/>
        <end position="697"/>
    </location>
</feature>
<dbReference type="KEGG" id="abo:ABO_0547"/>
<dbReference type="SUPFAM" id="SSF103473">
    <property type="entry name" value="MFS general substrate transporter"/>
    <property type="match status" value="2"/>
</dbReference>
<feature type="transmembrane region" description="Helical" evidence="10">
    <location>
        <begin position="80"/>
        <end position="98"/>
    </location>
</feature>
<dbReference type="EMBL" id="AM286690">
    <property type="protein sequence ID" value="CAL15995.1"/>
    <property type="molecule type" value="Genomic_DNA"/>
</dbReference>
<evidence type="ECO:0000313" key="13">
    <source>
        <dbReference type="Proteomes" id="UP000008871"/>
    </source>
</evidence>
<feature type="transmembrane region" description="Helical" evidence="10">
    <location>
        <begin position="523"/>
        <end position="542"/>
    </location>
</feature>
<evidence type="ECO:0000313" key="12">
    <source>
        <dbReference type="EMBL" id="CAL15995.1"/>
    </source>
</evidence>
<feature type="transmembrane region" description="Helical" evidence="10">
    <location>
        <begin position="383"/>
        <end position="402"/>
    </location>
</feature>
<protein>
    <submittedName>
        <fullName evidence="12">Nitrite extrusion protein</fullName>
    </submittedName>
</protein>
<feature type="transmembrane region" description="Helical" evidence="10">
    <location>
        <begin position="457"/>
        <end position="481"/>
    </location>
</feature>
<feature type="transmembrane region" description="Helical" evidence="10">
    <location>
        <begin position="817"/>
        <end position="838"/>
    </location>
</feature>
<feature type="transmembrane region" description="Helical" evidence="10">
    <location>
        <begin position="548"/>
        <end position="571"/>
    </location>
</feature>
<evidence type="ECO:0000256" key="9">
    <source>
        <dbReference type="ARBA" id="ARBA00023136"/>
    </source>
</evidence>
<dbReference type="FunFam" id="1.20.1250.20:FF:000024">
    <property type="entry name" value="Nitrite extrusion protein NarK"/>
    <property type="match status" value="1"/>
</dbReference>
<evidence type="ECO:0000259" key="11">
    <source>
        <dbReference type="PROSITE" id="PS50850"/>
    </source>
</evidence>
<dbReference type="GO" id="GO:0042128">
    <property type="term" value="P:nitrate assimilation"/>
    <property type="evidence" value="ECO:0007669"/>
    <property type="project" value="UniProtKB-KW"/>
</dbReference>
<feature type="transmembrane region" description="Helical" evidence="10">
    <location>
        <begin position="280"/>
        <end position="297"/>
    </location>
</feature>
<name>Q0VS53_ALCBS</name>
<dbReference type="InterPro" id="IPR044772">
    <property type="entry name" value="NO3_transporter"/>
</dbReference>
<evidence type="ECO:0000256" key="1">
    <source>
        <dbReference type="ARBA" id="ARBA00004429"/>
    </source>
</evidence>
<keyword evidence="9 10" id="KW-0472">Membrane</keyword>
<dbReference type="NCBIfam" id="TIGR00886">
    <property type="entry name" value="2A0108"/>
    <property type="match status" value="1"/>
</dbReference>
<dbReference type="AlphaFoldDB" id="Q0VS53"/>
<dbReference type="GO" id="GO:0005886">
    <property type="term" value="C:plasma membrane"/>
    <property type="evidence" value="ECO:0007669"/>
    <property type="project" value="UniProtKB-SubCell"/>
</dbReference>
<keyword evidence="7 10" id="KW-1133">Transmembrane helix</keyword>
<proteinExistence type="inferred from homology"/>
<evidence type="ECO:0000256" key="3">
    <source>
        <dbReference type="ARBA" id="ARBA00022448"/>
    </source>
</evidence>
<feature type="transmembrane region" description="Helical" evidence="10">
    <location>
        <begin position="352"/>
        <end position="377"/>
    </location>
</feature>
<evidence type="ECO:0000256" key="5">
    <source>
        <dbReference type="ARBA" id="ARBA00022519"/>
    </source>
</evidence>
<feature type="transmembrane region" description="Helical" evidence="10">
    <location>
        <begin position="49"/>
        <end position="68"/>
    </location>
</feature>
<comment type="subcellular location">
    <subcellularLocation>
        <location evidence="1">Cell inner membrane</location>
        <topology evidence="1">Multi-pass membrane protein</topology>
    </subcellularLocation>
</comment>
<dbReference type="GO" id="GO:0015112">
    <property type="term" value="F:nitrate transmembrane transporter activity"/>
    <property type="evidence" value="ECO:0007669"/>
    <property type="project" value="InterPro"/>
</dbReference>
<dbReference type="Pfam" id="PF07690">
    <property type="entry name" value="MFS_1"/>
    <property type="match status" value="2"/>
</dbReference>
<dbReference type="InterPro" id="IPR036259">
    <property type="entry name" value="MFS_trans_sf"/>
</dbReference>
<dbReference type="Gene3D" id="1.20.1250.20">
    <property type="entry name" value="MFS general substrate transporter like domains"/>
    <property type="match status" value="3"/>
</dbReference>
<feature type="transmembrane region" description="Helical" evidence="10">
    <location>
        <begin position="245"/>
        <end position="268"/>
    </location>
</feature>
<feature type="transmembrane region" description="Helical" evidence="10">
    <location>
        <begin position="850"/>
        <end position="870"/>
    </location>
</feature>
<feature type="transmembrane region" description="Helical" evidence="10">
    <location>
        <begin position="739"/>
        <end position="758"/>
    </location>
</feature>
<feature type="domain" description="Major facilitator superfamily (MFS) profile" evidence="11">
    <location>
        <begin position="14"/>
        <end position="413"/>
    </location>
</feature>
<evidence type="ECO:0000256" key="2">
    <source>
        <dbReference type="ARBA" id="ARBA00008432"/>
    </source>
</evidence>
<evidence type="ECO:0000256" key="10">
    <source>
        <dbReference type="SAM" id="Phobius"/>
    </source>
</evidence>
<sequence>MVAEGMARAEQRRALVFSTFAFTLCFAVWTMLSILGLQIKDELNLTDTQLGLLMATPVLTGSISRLFLGYLTDRFGGRKVFSLLMLLTGVFVFLLSLANTYWLLLLGALGVGLAGGSFIVGVAYTSAWYPPEKQGTALGIFGAGNVGSAITSLCAPSLLLALGWTGTAQLYAVVIAASGIFFLLFARTDPLSQQRAANPVSLKEQFAPLGELRVWRFSLYYFFVFGGFVALALWLPHYLVEVYGLSITVAGVVAALYTIPASLFRILGGWLSDRYGARKVMYWTLVVSVLCCFLLSYPPTDYVIDGVNGKLRFSMAMGLIGFIPLTMVLGFFMSLGKAAVFKHIPAYYPNNVGTVGGLVGMVGGLGGFLLPLTFGMLNDVIGIWQSSFMLLFLVSAFALLWMHYSILRANRIELGEDIQSRDLPELSTPKAFVLDDWRPEEPAFWEEQGKRIAQRNLWISIPCLILAFSVWMVWSVVVAKLPSVGFDYSPNQLFWLAALPGLSGATLRIFYSFMVPIFGGRRWTALSTASLLLPALWIGVAVQNPNTSYLVMLILALLCGFGGGNFASSMANISFFYPKHEKGKAMGLNAGLGNLGVSLMQFVVPLIITTGVFSFVAGGPQITASNDAIWLQNAAFVWVPFIVLATIAAWFGMNDIASAQSSFKDQATIFQRKHNWLMCVLYTGTFGSFIGFSAGFPLLSANLFPEVDALKYAFLGPLVGALSRAFSGGVADRFGGGKVTLWVFIGMIVGVSGTLFFLQKESFQGFFFMFLWLFFVSGVGNSSTFQMIPTIFSTSIPRIMPSLPQDQQRIQIERESAATVGFTSAIAAYGAFFIPKAFGTSLSLSGNANVALYGFILFYVLCLGITWFYYTRKKAEIPC</sequence>
<feature type="transmembrane region" description="Helical" evidence="10">
    <location>
        <begin position="14"/>
        <end position="37"/>
    </location>
</feature>
<dbReference type="GO" id="GO:0015113">
    <property type="term" value="F:nitrite transmembrane transporter activity"/>
    <property type="evidence" value="ECO:0007669"/>
    <property type="project" value="InterPro"/>
</dbReference>
<gene>
    <name evidence="12" type="primary">narK</name>
    <name evidence="12" type="ordered locus">ABO_0547</name>
</gene>
<feature type="transmembrane region" description="Helical" evidence="10">
    <location>
        <begin position="219"/>
        <end position="239"/>
    </location>
</feature>
<organism evidence="12 13">
    <name type="scientific">Alcanivorax borkumensis (strain ATCC 700651 / DSM 11573 / NCIMB 13689 / SK2)</name>
    <dbReference type="NCBI Taxonomy" id="393595"/>
    <lineage>
        <taxon>Bacteria</taxon>
        <taxon>Pseudomonadati</taxon>
        <taxon>Pseudomonadota</taxon>
        <taxon>Gammaproteobacteria</taxon>
        <taxon>Oceanospirillales</taxon>
        <taxon>Alcanivoracaceae</taxon>
        <taxon>Alcanivorax</taxon>
    </lineage>
</organism>
<dbReference type="CDD" id="cd17341">
    <property type="entry name" value="MFS_NRT2_like"/>
    <property type="match status" value="2"/>
</dbReference>
<evidence type="ECO:0000256" key="6">
    <source>
        <dbReference type="ARBA" id="ARBA00022692"/>
    </source>
</evidence>
<dbReference type="eggNOG" id="COG2223">
    <property type="taxonomic scope" value="Bacteria"/>
</dbReference>
<evidence type="ECO:0000256" key="4">
    <source>
        <dbReference type="ARBA" id="ARBA00022475"/>
    </source>
</evidence>
<dbReference type="RefSeq" id="WP_011587833.1">
    <property type="nucleotide sequence ID" value="NC_008260.1"/>
</dbReference>
<feature type="transmembrane region" description="Helical" evidence="10">
    <location>
        <begin position="770"/>
        <end position="796"/>
    </location>
</feature>
<dbReference type="InterPro" id="IPR020846">
    <property type="entry name" value="MFS_dom"/>
</dbReference>
<feature type="transmembrane region" description="Helical" evidence="10">
    <location>
        <begin position="629"/>
        <end position="653"/>
    </location>
</feature>
<feature type="transmembrane region" description="Helical" evidence="10">
    <location>
        <begin position="592"/>
        <end position="617"/>
    </location>
</feature>
<dbReference type="PROSITE" id="PS50850">
    <property type="entry name" value="MFS"/>
    <property type="match status" value="1"/>
</dbReference>
<reference evidence="12 13" key="1">
    <citation type="journal article" date="2006" name="Nat. Biotechnol.">
        <title>Genome sequence of the ubiquitous hydrocarbon-degrading marine bacterium Alcanivorax borkumensis.</title>
        <authorList>
            <person name="Schneiker S."/>
            <person name="Martins dos Santos V.A.P."/>
            <person name="Bartels D."/>
            <person name="Bekel T."/>
            <person name="Brecht M."/>
            <person name="Buhrmester J."/>
            <person name="Chernikova T.N."/>
            <person name="Denaro R."/>
            <person name="Ferrer M."/>
            <person name="Gertler C."/>
            <person name="Goesmann A."/>
            <person name="Golyshina O.V."/>
            <person name="Kaminski F."/>
            <person name="Khachane A.N."/>
            <person name="Lang S."/>
            <person name="Linke B."/>
            <person name="McHardy A.C."/>
            <person name="Meyer F."/>
            <person name="Nechitaylo T."/>
            <person name="Puehler A."/>
            <person name="Regenhardt D."/>
            <person name="Rupp O."/>
            <person name="Sabirova J.S."/>
            <person name="Selbitschka W."/>
            <person name="Yakimov M.M."/>
            <person name="Timmis K.N."/>
            <person name="Vorhoelter F.-J."/>
            <person name="Weidner S."/>
            <person name="Kaiser O."/>
            <person name="Golyshin P.N."/>
        </authorList>
    </citation>
    <scope>NUCLEOTIDE SEQUENCE [LARGE SCALE GENOMIC DNA]</scope>
    <source>
        <strain evidence="13">ATCC 700651 / DSM 11573 / NCIMB 13689 / SK2</strain>
    </source>
</reference>
<feature type="transmembrane region" description="Helical" evidence="10">
    <location>
        <begin position="317"/>
        <end position="340"/>
    </location>
</feature>
<comment type="similarity">
    <text evidence="2">Belongs to the major facilitator superfamily. Nitrate/nitrite porter (TC 2.A.1.8) family.</text>
</comment>
<accession>Q0VS53</accession>
<dbReference type="Proteomes" id="UP000008871">
    <property type="component" value="Chromosome"/>
</dbReference>
<dbReference type="InterPro" id="IPR004737">
    <property type="entry name" value="NO3_transporter_NarK/NarU-like"/>
</dbReference>
<feature type="transmembrane region" description="Helical" evidence="10">
    <location>
        <begin position="137"/>
        <end position="162"/>
    </location>
</feature>
<feature type="transmembrane region" description="Helical" evidence="10">
    <location>
        <begin position="493"/>
        <end position="511"/>
    </location>
</feature>
<dbReference type="HOGENOM" id="CLU_001265_21_1_6"/>
<feature type="transmembrane region" description="Helical" evidence="10">
    <location>
        <begin position="168"/>
        <end position="186"/>
    </location>
</feature>
<evidence type="ECO:0000256" key="8">
    <source>
        <dbReference type="ARBA" id="ARBA00023063"/>
    </source>
</evidence>
<dbReference type="PANTHER" id="PTHR23515">
    <property type="entry name" value="HIGH-AFFINITY NITRATE TRANSPORTER 2.3"/>
    <property type="match status" value="1"/>
</dbReference>
<keyword evidence="4" id="KW-1003">Cell membrane</keyword>
<keyword evidence="13" id="KW-1185">Reference proteome</keyword>
<dbReference type="InterPro" id="IPR011701">
    <property type="entry name" value="MFS"/>
</dbReference>
<feature type="transmembrane region" description="Helical" evidence="10">
    <location>
        <begin position="104"/>
        <end position="125"/>
    </location>
</feature>